<reference evidence="1 2" key="1">
    <citation type="journal article" date="2020" name="ISME J.">
        <title>Uncovering the hidden diversity of litter-decomposition mechanisms in mushroom-forming fungi.</title>
        <authorList>
            <person name="Floudas D."/>
            <person name="Bentzer J."/>
            <person name="Ahren D."/>
            <person name="Johansson T."/>
            <person name="Persson P."/>
            <person name="Tunlid A."/>
        </authorList>
    </citation>
    <scope>NUCLEOTIDE SEQUENCE [LARGE SCALE GENOMIC DNA]</scope>
    <source>
        <strain evidence="1 2">CBS 406.79</strain>
    </source>
</reference>
<evidence type="ECO:0008006" key="3">
    <source>
        <dbReference type="Google" id="ProtNLM"/>
    </source>
</evidence>
<dbReference type="SUPFAM" id="SSF52047">
    <property type="entry name" value="RNI-like"/>
    <property type="match status" value="1"/>
</dbReference>
<dbReference type="EMBL" id="JAACJN010000007">
    <property type="protein sequence ID" value="KAF5392003.1"/>
    <property type="molecule type" value="Genomic_DNA"/>
</dbReference>
<comment type="caution">
    <text evidence="1">The sequence shown here is derived from an EMBL/GenBank/DDBJ whole genome shotgun (WGS) entry which is preliminary data.</text>
</comment>
<protein>
    <recommendedName>
        <fullName evidence="3">F-box domain-containing protein</fullName>
    </recommendedName>
</protein>
<proteinExistence type="predicted"/>
<dbReference type="AlphaFoldDB" id="A0A8H5MFE3"/>
<accession>A0A8H5MFE3</accession>
<organism evidence="1 2">
    <name type="scientific">Collybiopsis confluens</name>
    <dbReference type="NCBI Taxonomy" id="2823264"/>
    <lineage>
        <taxon>Eukaryota</taxon>
        <taxon>Fungi</taxon>
        <taxon>Dikarya</taxon>
        <taxon>Basidiomycota</taxon>
        <taxon>Agaricomycotina</taxon>
        <taxon>Agaricomycetes</taxon>
        <taxon>Agaricomycetidae</taxon>
        <taxon>Agaricales</taxon>
        <taxon>Marasmiineae</taxon>
        <taxon>Omphalotaceae</taxon>
        <taxon>Collybiopsis</taxon>
    </lineage>
</organism>
<evidence type="ECO:0000313" key="2">
    <source>
        <dbReference type="Proteomes" id="UP000518752"/>
    </source>
</evidence>
<sequence length="419" mass="47248">MATLSQELLDYILDFLHTSVPSLTSSSLVSRSWLPATRHHLFRIPVLYEVSLHRNTKDNTGTFVELLSSPLCSFRYTVKGCVLNIESYSVLRRCIDALAAHTLLTDRLLFAHHRSIGEINLTTDLQFPQKFSSLRNLVYQFLSDVWPNDFSKLIVSLPNLESLSVYAVYDGTRSDIPPPPSLDVIPGHQADTFLPNLKTLRLRMSNLSDFLHWILNYPGYIPQITTLDILIGSKYSYGWGAIGALQLFLAANSGTLEHLSLGIMRNSNVEHDPAVSSLDIGNLPSLRSLAVRSYNVNALCHTVVHFLTGRQSTLQVLNLKIDSYSFITAAMTIDPHVVESWRSQLRESFDGKFVDEIMLFRLNVIVPATNHILFDKKLRDGAEMLWVDLLPNWETTGRLQVGLIVGGNRSQIRWKVAMK</sequence>
<keyword evidence="2" id="KW-1185">Reference proteome</keyword>
<gene>
    <name evidence="1" type="ORF">D9757_003253</name>
</gene>
<dbReference type="InterPro" id="IPR032675">
    <property type="entry name" value="LRR_dom_sf"/>
</dbReference>
<dbReference type="Gene3D" id="3.80.10.10">
    <property type="entry name" value="Ribonuclease Inhibitor"/>
    <property type="match status" value="1"/>
</dbReference>
<dbReference type="Proteomes" id="UP000518752">
    <property type="component" value="Unassembled WGS sequence"/>
</dbReference>
<evidence type="ECO:0000313" key="1">
    <source>
        <dbReference type="EMBL" id="KAF5392003.1"/>
    </source>
</evidence>
<dbReference type="OrthoDB" id="2977329at2759"/>
<name>A0A8H5MFE3_9AGAR</name>